<dbReference type="RefSeq" id="WP_308986855.1">
    <property type="nucleotide sequence ID" value="NZ_JARXIC010000086.1"/>
</dbReference>
<evidence type="ECO:0000256" key="1">
    <source>
        <dbReference type="ARBA" id="ARBA00023015"/>
    </source>
</evidence>
<dbReference type="Pfam" id="PF07883">
    <property type="entry name" value="Cupin_2"/>
    <property type="match status" value="1"/>
</dbReference>
<protein>
    <submittedName>
        <fullName evidence="5">AraC family transcriptional regulator</fullName>
    </submittedName>
</protein>
<dbReference type="InterPro" id="IPR014710">
    <property type="entry name" value="RmlC-like_jellyroll"/>
</dbReference>
<comment type="caution">
    <text evidence="5">The sequence shown here is derived from an EMBL/GenBank/DDBJ whole genome shotgun (WGS) entry which is preliminary data.</text>
</comment>
<accession>A0ABU1ANP8</accession>
<dbReference type="EMBL" id="JARXIC010000086">
    <property type="protein sequence ID" value="MDQ8196423.1"/>
    <property type="molecule type" value="Genomic_DNA"/>
</dbReference>
<keyword evidence="1" id="KW-0805">Transcription regulation</keyword>
<evidence type="ECO:0000313" key="5">
    <source>
        <dbReference type="EMBL" id="MDQ8196423.1"/>
    </source>
</evidence>
<dbReference type="SUPFAM" id="SSF46689">
    <property type="entry name" value="Homeodomain-like"/>
    <property type="match status" value="1"/>
</dbReference>
<dbReference type="InterPro" id="IPR013096">
    <property type="entry name" value="Cupin_2"/>
</dbReference>
<dbReference type="Pfam" id="PF12833">
    <property type="entry name" value="HTH_18"/>
    <property type="match status" value="1"/>
</dbReference>
<name>A0ABU1ANP8_9BACT</name>
<keyword evidence="3" id="KW-0804">Transcription</keyword>
<evidence type="ECO:0000259" key="4">
    <source>
        <dbReference type="PROSITE" id="PS01124"/>
    </source>
</evidence>
<evidence type="ECO:0000256" key="3">
    <source>
        <dbReference type="ARBA" id="ARBA00023163"/>
    </source>
</evidence>
<dbReference type="Gene3D" id="1.10.10.60">
    <property type="entry name" value="Homeodomain-like"/>
    <property type="match status" value="2"/>
</dbReference>
<sequence>MIVPTYKSILGQLLQSQLDFKEMHDAQFQSGFRTESQVIPSTRFILLIDGTIEYTVEGHGIICTAGAAIFVPPWIWRKWEVTSESPAKLIWAVFTPSQRIFNSFDHIIMYHPADFNLQKAAIERMLLLWKNDRHDLLLEGEMKAILARFFRYSPKIETAEVLSGRHPEVDYAVRWFQASYMIPSALSELQEQLTLSADYFRDLFRKQTHLSPNQYLTMLRMRAARHLLKKGAMSIKEVAAQTGHKDPLYFSRAYRKFWKCSPSEDRS</sequence>
<dbReference type="InterPro" id="IPR009057">
    <property type="entry name" value="Homeodomain-like_sf"/>
</dbReference>
<dbReference type="SUPFAM" id="SSF51182">
    <property type="entry name" value="RmlC-like cupins"/>
    <property type="match status" value="1"/>
</dbReference>
<organism evidence="5 6">
    <name type="scientific">Thalassobacterium sedimentorum</name>
    <dbReference type="NCBI Taxonomy" id="3041258"/>
    <lineage>
        <taxon>Bacteria</taxon>
        <taxon>Pseudomonadati</taxon>
        <taxon>Verrucomicrobiota</taxon>
        <taxon>Opitutia</taxon>
        <taxon>Puniceicoccales</taxon>
        <taxon>Coraliomargaritaceae</taxon>
        <taxon>Thalassobacterium</taxon>
    </lineage>
</organism>
<dbReference type="Proteomes" id="UP001243717">
    <property type="component" value="Unassembled WGS sequence"/>
</dbReference>
<reference evidence="5 6" key="1">
    <citation type="submission" date="2023-04" db="EMBL/GenBank/DDBJ databases">
        <title>A novel bacteria isolated from coastal sediment.</title>
        <authorList>
            <person name="Liu X.-J."/>
            <person name="Du Z.-J."/>
        </authorList>
    </citation>
    <scope>NUCLEOTIDE SEQUENCE [LARGE SCALE GENOMIC DNA]</scope>
    <source>
        <strain evidence="5 6">SDUM461004</strain>
    </source>
</reference>
<dbReference type="SMART" id="SM00342">
    <property type="entry name" value="HTH_ARAC"/>
    <property type="match status" value="1"/>
</dbReference>
<evidence type="ECO:0000256" key="2">
    <source>
        <dbReference type="ARBA" id="ARBA00023125"/>
    </source>
</evidence>
<keyword evidence="6" id="KW-1185">Reference proteome</keyword>
<dbReference type="InterPro" id="IPR018060">
    <property type="entry name" value="HTH_AraC"/>
</dbReference>
<proteinExistence type="predicted"/>
<dbReference type="InterPro" id="IPR011051">
    <property type="entry name" value="RmlC_Cupin_sf"/>
</dbReference>
<dbReference type="Gene3D" id="2.60.120.10">
    <property type="entry name" value="Jelly Rolls"/>
    <property type="match status" value="1"/>
</dbReference>
<dbReference type="PROSITE" id="PS01124">
    <property type="entry name" value="HTH_ARAC_FAMILY_2"/>
    <property type="match status" value="1"/>
</dbReference>
<gene>
    <name evidence="5" type="ORF">QEH59_18485</name>
</gene>
<dbReference type="InterPro" id="IPR050204">
    <property type="entry name" value="AraC_XylS_family_regulators"/>
</dbReference>
<feature type="domain" description="HTH araC/xylS-type" evidence="4">
    <location>
        <begin position="170"/>
        <end position="267"/>
    </location>
</feature>
<evidence type="ECO:0000313" key="6">
    <source>
        <dbReference type="Proteomes" id="UP001243717"/>
    </source>
</evidence>
<keyword evidence="2" id="KW-0238">DNA-binding</keyword>
<dbReference type="PANTHER" id="PTHR46796">
    <property type="entry name" value="HTH-TYPE TRANSCRIPTIONAL ACTIVATOR RHAS-RELATED"/>
    <property type="match status" value="1"/>
</dbReference>